<dbReference type="Pfam" id="PF08889">
    <property type="entry name" value="WbqC"/>
    <property type="match status" value="1"/>
</dbReference>
<reference evidence="1 2" key="1">
    <citation type="submission" date="2018-03" db="EMBL/GenBank/DDBJ databases">
        <title>Genomic Encyclopedia of Archaeal and Bacterial Type Strains, Phase II (KMG-II): from individual species to whole genera.</title>
        <authorList>
            <person name="Goeker M."/>
        </authorList>
    </citation>
    <scope>NUCLEOTIDE SEQUENCE [LARGE SCALE GENOMIC DNA]</scope>
    <source>
        <strain evidence="1 2">ATCC BAA-1496</strain>
    </source>
</reference>
<organism evidence="1 2">
    <name type="scientific">Knoellia remsis</name>
    <dbReference type="NCBI Taxonomy" id="407159"/>
    <lineage>
        <taxon>Bacteria</taxon>
        <taxon>Bacillati</taxon>
        <taxon>Actinomycetota</taxon>
        <taxon>Actinomycetes</taxon>
        <taxon>Micrococcales</taxon>
        <taxon>Intrasporangiaceae</taxon>
        <taxon>Knoellia</taxon>
    </lineage>
</organism>
<protein>
    <submittedName>
        <fullName evidence="1">WbqC-like protein</fullName>
    </submittedName>
</protein>
<dbReference type="AlphaFoldDB" id="A0A2T0UZA9"/>
<dbReference type="OrthoDB" id="3611744at2"/>
<evidence type="ECO:0000313" key="2">
    <source>
        <dbReference type="Proteomes" id="UP000237822"/>
    </source>
</evidence>
<dbReference type="InterPro" id="IPR014985">
    <property type="entry name" value="WbqC"/>
</dbReference>
<gene>
    <name evidence="1" type="ORF">BCF74_10265</name>
</gene>
<sequence length="215" mass="24370">MKAAIHQPDLLPWSGFWFKMVNCDRFVLAVHDQLQKHWVQRRVMMRETWVTLPLVGKPHLVPINTVEVKDGWQQHLVDSITGRYTGARHWKDRGPDLLDRITSVEATNLADINIALIEQIRDLLGITTELVVPPPPKQAGLERVLEVLVDQGATSYLSGTGARDYIRDEGQARFDELGIELVWSDHEKTTGDSIVTVLMDHDDPMEIISLRHGGD</sequence>
<dbReference type="EMBL" id="PVTI01000002">
    <property type="protein sequence ID" value="PRY63234.1"/>
    <property type="molecule type" value="Genomic_DNA"/>
</dbReference>
<dbReference type="RefSeq" id="WP_106296219.1">
    <property type="nucleotide sequence ID" value="NZ_PVTI01000002.1"/>
</dbReference>
<dbReference type="Proteomes" id="UP000237822">
    <property type="component" value="Unassembled WGS sequence"/>
</dbReference>
<evidence type="ECO:0000313" key="1">
    <source>
        <dbReference type="EMBL" id="PRY63234.1"/>
    </source>
</evidence>
<comment type="caution">
    <text evidence="1">The sequence shown here is derived from an EMBL/GenBank/DDBJ whole genome shotgun (WGS) entry which is preliminary data.</text>
</comment>
<keyword evidence="2" id="KW-1185">Reference proteome</keyword>
<accession>A0A2T0UZA9</accession>
<proteinExistence type="predicted"/>
<name>A0A2T0UZA9_9MICO</name>